<organism evidence="1 2">
    <name type="scientific">Mesonia profundi</name>
    <dbReference type="NCBI Taxonomy" id="3070998"/>
    <lineage>
        <taxon>Bacteria</taxon>
        <taxon>Pseudomonadati</taxon>
        <taxon>Bacteroidota</taxon>
        <taxon>Flavobacteriia</taxon>
        <taxon>Flavobacteriales</taxon>
        <taxon>Flavobacteriaceae</taxon>
        <taxon>Mesonia</taxon>
    </lineage>
</organism>
<name>A0ABU0ZXM9_9FLAO</name>
<protein>
    <submittedName>
        <fullName evidence="1">Thioredoxin family protein</fullName>
    </submittedName>
</protein>
<dbReference type="InterPro" id="IPR036249">
    <property type="entry name" value="Thioredoxin-like_sf"/>
</dbReference>
<evidence type="ECO:0000313" key="1">
    <source>
        <dbReference type="EMBL" id="MDQ7916222.1"/>
    </source>
</evidence>
<keyword evidence="2" id="KW-1185">Reference proteome</keyword>
<accession>A0ABU0ZXM9</accession>
<dbReference type="SUPFAM" id="SSF52833">
    <property type="entry name" value="Thioredoxin-like"/>
    <property type="match status" value="1"/>
</dbReference>
<proteinExistence type="predicted"/>
<dbReference type="Proteomes" id="UP001230915">
    <property type="component" value="Unassembled WGS sequence"/>
</dbReference>
<dbReference type="Pfam" id="PF14595">
    <property type="entry name" value="Thioredoxin_9"/>
    <property type="match status" value="1"/>
</dbReference>
<dbReference type="Gene3D" id="3.40.30.10">
    <property type="entry name" value="Glutaredoxin"/>
    <property type="match status" value="1"/>
</dbReference>
<sequence length="202" mass="23192">MDTTTVLNTEITDALQKSMTYQDFLDKVTTLHEEGKVTGDTQSEDLLNYTNLNLRRLKRWNKTLKVSDDVKETIANYSKKVHWIVVAEGWCGDVAHILPVIHKAAELNDNINLRIVLRDQNVAFMDHFLTNGARSIPKLVMVDQETLEVLHVWGERPAPAIKLIKDYKEEHGIVDETVKEELQHWYNSDKGQTTLKELTALL</sequence>
<dbReference type="RefSeq" id="WP_308862836.1">
    <property type="nucleotide sequence ID" value="NZ_JAVHUL010000002.1"/>
</dbReference>
<evidence type="ECO:0000313" key="2">
    <source>
        <dbReference type="Proteomes" id="UP001230915"/>
    </source>
</evidence>
<dbReference type="EMBL" id="JAVHUL010000002">
    <property type="protein sequence ID" value="MDQ7916222.1"/>
    <property type="molecule type" value="Genomic_DNA"/>
</dbReference>
<gene>
    <name evidence="1" type="ORF">RBU60_01435</name>
</gene>
<comment type="caution">
    <text evidence="1">The sequence shown here is derived from an EMBL/GenBank/DDBJ whole genome shotgun (WGS) entry which is preliminary data.</text>
</comment>
<reference evidence="1 2" key="1">
    <citation type="submission" date="2023-08" db="EMBL/GenBank/DDBJ databases">
        <title>Mesonia sp. MT50, isolated from deep-sea sediment of the Mariana Trench.</title>
        <authorList>
            <person name="Fu H."/>
        </authorList>
    </citation>
    <scope>NUCLEOTIDE SEQUENCE [LARGE SCALE GENOMIC DNA]</scope>
    <source>
        <strain evidence="1 2">MT50</strain>
    </source>
</reference>